<dbReference type="AlphaFoldDB" id="A0A8J6F3T9"/>
<evidence type="ECO:0000313" key="1">
    <source>
        <dbReference type="EMBL" id="KAG9480549.1"/>
    </source>
</evidence>
<protein>
    <submittedName>
        <fullName evidence="1">Uncharacterized protein</fullName>
    </submittedName>
</protein>
<reference evidence="1" key="1">
    <citation type="thesis" date="2020" institute="ProQuest LLC" country="789 East Eisenhower Parkway, Ann Arbor, MI, USA">
        <title>Comparative Genomics and Chromosome Evolution.</title>
        <authorList>
            <person name="Mudd A.B."/>
        </authorList>
    </citation>
    <scope>NUCLEOTIDE SEQUENCE</scope>
    <source>
        <strain evidence="1">HN-11 Male</strain>
        <tissue evidence="1">Kidney and liver</tissue>
    </source>
</reference>
<keyword evidence="2" id="KW-1185">Reference proteome</keyword>
<organism evidence="1 2">
    <name type="scientific">Eleutherodactylus coqui</name>
    <name type="common">Puerto Rican coqui</name>
    <dbReference type="NCBI Taxonomy" id="57060"/>
    <lineage>
        <taxon>Eukaryota</taxon>
        <taxon>Metazoa</taxon>
        <taxon>Chordata</taxon>
        <taxon>Craniata</taxon>
        <taxon>Vertebrata</taxon>
        <taxon>Euteleostomi</taxon>
        <taxon>Amphibia</taxon>
        <taxon>Batrachia</taxon>
        <taxon>Anura</taxon>
        <taxon>Neobatrachia</taxon>
        <taxon>Hyloidea</taxon>
        <taxon>Eleutherodactylidae</taxon>
        <taxon>Eleutherodactylinae</taxon>
        <taxon>Eleutherodactylus</taxon>
        <taxon>Eleutherodactylus</taxon>
    </lineage>
</organism>
<comment type="caution">
    <text evidence="1">The sequence shown here is derived from an EMBL/GenBank/DDBJ whole genome shotgun (WGS) entry which is preliminary data.</text>
</comment>
<sequence>MASFFNKAFHVPRPLKGNLWFTELSNRSVERCTTWLDHRTQRKNPQRMARRHCGTPEDVLHWVNAVCLDLRDLCCRLPVIVGLDRKRCCRH</sequence>
<dbReference type="EMBL" id="WNTK01000007">
    <property type="protein sequence ID" value="KAG9480549.1"/>
    <property type="molecule type" value="Genomic_DNA"/>
</dbReference>
<name>A0A8J6F3T9_ELECQ</name>
<accession>A0A8J6F3T9</accession>
<dbReference type="Proteomes" id="UP000770717">
    <property type="component" value="Unassembled WGS sequence"/>
</dbReference>
<proteinExistence type="predicted"/>
<gene>
    <name evidence="1" type="ORF">GDO78_012166</name>
</gene>
<evidence type="ECO:0000313" key="2">
    <source>
        <dbReference type="Proteomes" id="UP000770717"/>
    </source>
</evidence>